<sequence>MASRFRDKLNNSYCLVKVDGLGWSVGKIGNKVIFITYKDGGMKNICNTDDTDLFRYFLESIEYQSKRELFVGDKVNVDKFGPYYVVDIGHREKDGSIKYLIAR</sequence>
<proteinExistence type="predicted"/>
<evidence type="ECO:0000313" key="1">
    <source>
        <dbReference type="EMBL" id="ALM02531.1"/>
    </source>
</evidence>
<gene>
    <name evidence="1" type="ORF">KB57_144</name>
</gene>
<protein>
    <submittedName>
        <fullName evidence="1">Uncharacterized protein</fullName>
    </submittedName>
</protein>
<dbReference type="OrthoDB" id="18003at10239"/>
<dbReference type="KEGG" id="vg:26523110"/>
<dbReference type="Proteomes" id="UP000203990">
    <property type="component" value="Segment"/>
</dbReference>
<evidence type="ECO:0000313" key="2">
    <source>
        <dbReference type="Proteomes" id="UP000203990"/>
    </source>
</evidence>
<dbReference type="EMBL" id="KT934943">
    <property type="protein sequence ID" value="ALM02531.1"/>
    <property type="molecule type" value="Genomic_DNA"/>
</dbReference>
<reference evidence="1 2" key="1">
    <citation type="submission" date="2015-10" db="EMBL/GenBank/DDBJ databases">
        <title>Complete genome sequence of Klebsiella pneumoniae bacteriophage vB_KpnM_KB57.</title>
        <authorList>
            <person name="Volozhantsev N.V."/>
            <person name="Popova A.V."/>
            <person name="Krasilnikova V.M."/>
            <person name="Bogun A.G."/>
        </authorList>
    </citation>
    <scope>NUCLEOTIDE SEQUENCE [LARGE SCALE GENOMIC DNA]</scope>
</reference>
<dbReference type="RefSeq" id="YP_009187757.1">
    <property type="nucleotide sequence ID" value="NC_028659.1"/>
</dbReference>
<dbReference type="GeneID" id="26523110"/>
<accession>A0A0S1S2L6</accession>
<organism evidence="1 2">
    <name type="scientific">Klebsiella phage vB_KpnM_KB57</name>
    <dbReference type="NCBI Taxonomy" id="1719140"/>
    <lineage>
        <taxon>Viruses</taxon>
        <taxon>Duplodnaviria</taxon>
        <taxon>Heunggongvirae</taxon>
        <taxon>Uroviricota</taxon>
        <taxon>Caudoviricetes</taxon>
        <taxon>Vequintavirinae</taxon>
        <taxon>Mydovirus</taxon>
        <taxon>Mydovirus KB57</taxon>
    </lineage>
</organism>
<name>A0A0S1S2L6_9CAUD</name>
<keyword evidence="2" id="KW-1185">Reference proteome</keyword>